<reference evidence="1 2" key="1">
    <citation type="submission" date="2017-07" db="EMBL/GenBank/DDBJ databases">
        <title>The genome sequence of Paludifilum halophilum highlights mechanisms for microbial adaptation to high salt environemnts.</title>
        <authorList>
            <person name="Belbahri L."/>
        </authorList>
    </citation>
    <scope>NUCLEOTIDE SEQUENCE [LARGE SCALE GENOMIC DNA]</scope>
    <source>
        <strain evidence="1 2">DSM 102817</strain>
    </source>
</reference>
<accession>A0A235B5T3</accession>
<comment type="caution">
    <text evidence="1">The sequence shown here is derived from an EMBL/GenBank/DDBJ whole genome shotgun (WGS) entry which is preliminary data.</text>
</comment>
<dbReference type="InterPro" id="IPR003789">
    <property type="entry name" value="Asn/Gln_tRNA_amidoTrase-B-like"/>
</dbReference>
<gene>
    <name evidence="1" type="ORF">CHM34_09280</name>
</gene>
<dbReference type="EMBL" id="NOWF01000005">
    <property type="protein sequence ID" value="OYD07663.1"/>
    <property type="molecule type" value="Genomic_DNA"/>
</dbReference>
<keyword evidence="2" id="KW-1185">Reference proteome</keyword>
<protein>
    <submittedName>
        <fullName evidence="1">Aspartyl-tRNA amidotransferase</fullName>
    </submittedName>
</protein>
<dbReference type="PANTHER" id="PTHR28055">
    <property type="entry name" value="ALTERED INHERITANCE OF MITOCHONDRIA PROTEIN 41, MITOCHONDRIAL"/>
    <property type="match status" value="1"/>
</dbReference>
<dbReference type="Pfam" id="PF09424">
    <property type="entry name" value="YqeY"/>
    <property type="match status" value="1"/>
</dbReference>
<dbReference type="RefSeq" id="WP_094264334.1">
    <property type="nucleotide sequence ID" value="NZ_NOWF01000005.1"/>
</dbReference>
<name>A0A235B5T3_9BACL</name>
<dbReference type="GO" id="GO:0016884">
    <property type="term" value="F:carbon-nitrogen ligase activity, with glutamine as amido-N-donor"/>
    <property type="evidence" value="ECO:0007669"/>
    <property type="project" value="InterPro"/>
</dbReference>
<dbReference type="AlphaFoldDB" id="A0A235B5T3"/>
<dbReference type="InterPro" id="IPR019004">
    <property type="entry name" value="YqeY/Aim41"/>
</dbReference>
<dbReference type="InterPro" id="IPR023168">
    <property type="entry name" value="GatB_Yqey_C_2"/>
</dbReference>
<proteinExistence type="predicted"/>
<sequence length="147" mass="16752">MTLMERLNSDMKTAMKNKDKTKLSVIRMVRSSLKNEEIKLNRPLTEEDALNVISRELKQQKDSLNEFEQADRKDLAEKARADIAVLQEYLPEPLTEEEVRGIVREAIQESGATSKADMGQVMKIVIPRVKGRADGKMVNRLVQEALQ</sequence>
<organism evidence="1 2">
    <name type="scientific">Paludifilum halophilum</name>
    <dbReference type="NCBI Taxonomy" id="1642702"/>
    <lineage>
        <taxon>Bacteria</taxon>
        <taxon>Bacillati</taxon>
        <taxon>Bacillota</taxon>
        <taxon>Bacilli</taxon>
        <taxon>Bacillales</taxon>
        <taxon>Thermoactinomycetaceae</taxon>
        <taxon>Paludifilum</taxon>
    </lineage>
</organism>
<dbReference type="Gene3D" id="1.10.10.410">
    <property type="match status" value="1"/>
</dbReference>
<dbReference type="Gene3D" id="1.10.1510.10">
    <property type="entry name" value="Uncharacterised protein YqeY/AIM41 PF09424, N-terminal domain"/>
    <property type="match status" value="1"/>
</dbReference>
<evidence type="ECO:0000313" key="2">
    <source>
        <dbReference type="Proteomes" id="UP000215459"/>
    </source>
</evidence>
<dbReference type="GO" id="GO:0016740">
    <property type="term" value="F:transferase activity"/>
    <property type="evidence" value="ECO:0007669"/>
    <property type="project" value="UniProtKB-KW"/>
</dbReference>
<dbReference type="OrthoDB" id="9794041at2"/>
<dbReference type="SUPFAM" id="SSF89095">
    <property type="entry name" value="GatB/YqeY motif"/>
    <property type="match status" value="1"/>
</dbReference>
<keyword evidence="1" id="KW-0808">Transferase</keyword>
<dbReference type="Proteomes" id="UP000215459">
    <property type="component" value="Unassembled WGS sequence"/>
</dbReference>
<evidence type="ECO:0000313" key="1">
    <source>
        <dbReference type="EMBL" id="OYD07663.1"/>
    </source>
</evidence>
<dbReference type="PANTHER" id="PTHR28055:SF1">
    <property type="entry name" value="ALTERED INHERITANCE OF MITOCHONDRIA PROTEIN 41, MITOCHONDRIAL"/>
    <property type="match status" value="1"/>
</dbReference>
<dbReference type="InterPro" id="IPR042184">
    <property type="entry name" value="YqeY/Aim41_N"/>
</dbReference>